<proteinExistence type="predicted"/>
<gene>
    <name evidence="1" type="ORF">SAMN06265221_110117</name>
</gene>
<evidence type="ECO:0000313" key="1">
    <source>
        <dbReference type="EMBL" id="SMO77076.1"/>
    </source>
</evidence>
<accession>A0A521DZF4</accession>
<dbReference type="OrthoDB" id="9763471at2"/>
<sequence length="567" mass="62049">MIQDKFTAHEAMVARPFDAKAIGAVIVKPPAWTRLEPQSLSGEPAPGVEMRVADALWMMARQWQLGEFQGEDCGTPVSVRVSAQSQSLTALRPGDPQRAATAMPLPEGCAIEPQIEAEPWAAPSLRDRAEAGQALVQGLAPLGWAGEAQLLADCRFDLAAADIVAQQPDESWQLIAQHLPDAEAAALALEAGTPAWMEGEPAEISDAAQEWLDWYRSNVSHPRDSESWHSDRLEYRFGLQAGAGADARRIEAPCHLGGPVDWFSFELAEGTGLGIDADAPIREHHAHVHASHLRYPGMPAPRLWQFEDGLVNFGLTDVQPNDLARLAFLEYATIYGTDWLIAPIDLPRAALVGVTAVSYRTTFNEEIVVSAAADQPRKGRFSLYRTDGPDGAEPCFVIPPNARPALEGAAREEVVFARDETANVVWAIERSHEGADGLARDRSPEADTRATLPARPRAGAQDAWTLEVLPPAHWIPMVPIPTSRFGGFVLRKGSFDGTDTARGRVLSPRPYDLQDEEVPREGVRLRRVPSVLRDEQGMLHRWVARRITTAWGEASSRLEYDATRGAE</sequence>
<keyword evidence="2" id="KW-1185">Reference proteome</keyword>
<dbReference type="AlphaFoldDB" id="A0A521DZF4"/>
<organism evidence="1 2">
    <name type="scientific">Paracoccus laeviglucosivorans</name>
    <dbReference type="NCBI Taxonomy" id="1197861"/>
    <lineage>
        <taxon>Bacteria</taxon>
        <taxon>Pseudomonadati</taxon>
        <taxon>Pseudomonadota</taxon>
        <taxon>Alphaproteobacteria</taxon>
        <taxon>Rhodobacterales</taxon>
        <taxon>Paracoccaceae</taxon>
        <taxon>Paracoccus</taxon>
    </lineage>
</organism>
<dbReference type="RefSeq" id="WP_142663506.1">
    <property type="nucleotide sequence ID" value="NZ_FXTK01000010.1"/>
</dbReference>
<protein>
    <submittedName>
        <fullName evidence="1">Uncharacterized protein</fullName>
    </submittedName>
</protein>
<reference evidence="1 2" key="1">
    <citation type="submission" date="2017-05" db="EMBL/GenBank/DDBJ databases">
        <authorList>
            <person name="Varghese N."/>
            <person name="Submissions S."/>
        </authorList>
    </citation>
    <scope>NUCLEOTIDE SEQUENCE [LARGE SCALE GENOMIC DNA]</scope>
    <source>
        <strain evidence="1 2">DSM 100094</strain>
    </source>
</reference>
<name>A0A521DZF4_9RHOB</name>
<evidence type="ECO:0000313" key="2">
    <source>
        <dbReference type="Proteomes" id="UP000319014"/>
    </source>
</evidence>
<dbReference type="Proteomes" id="UP000319014">
    <property type="component" value="Unassembled WGS sequence"/>
</dbReference>
<dbReference type="EMBL" id="FXTK01000010">
    <property type="protein sequence ID" value="SMO77076.1"/>
    <property type="molecule type" value="Genomic_DNA"/>
</dbReference>